<accession>A0A557RFD1</accession>
<evidence type="ECO:0000313" key="1">
    <source>
        <dbReference type="EMBL" id="TVO63872.1"/>
    </source>
</evidence>
<organism evidence="1 2">
    <name type="scientific">Spiribacter aquaticus</name>
    <dbReference type="NCBI Taxonomy" id="1935996"/>
    <lineage>
        <taxon>Bacteria</taxon>
        <taxon>Pseudomonadati</taxon>
        <taxon>Pseudomonadota</taxon>
        <taxon>Gammaproteobacteria</taxon>
        <taxon>Chromatiales</taxon>
        <taxon>Ectothiorhodospiraceae</taxon>
        <taxon>Spiribacter</taxon>
    </lineage>
</organism>
<dbReference type="Proteomes" id="UP000316688">
    <property type="component" value="Unassembled WGS sequence"/>
</dbReference>
<dbReference type="EMBL" id="VMKP01000004">
    <property type="protein sequence ID" value="TVO63872.1"/>
    <property type="molecule type" value="Genomic_DNA"/>
</dbReference>
<sequence>MVDSGLALLEELAELLEREPDTRVAMNDRMLQVQREQTSSDIRLRRVHGVGVDAGVRYPAVDVSTTLNGNITAPSNPRMRAYRLNPQCAIGAVQSRAPGGVEAVVLGSRICIDSEVPWSATGRHLVRLAVTDAGGHLFVDCVAGERTLARAGMGVWRNSIQGIRPTETDGWRVLRRTADSLWAQPLGWPGVRGARIGIAVQGNNARVGRGLEYRLEMPATDTDAEALAAYCDALNQQEWETATGAPHIGAWSVTEAGQCCYRASVPARLGRRMPDLPRQLLATSGARANAAMAVQAMRD</sequence>
<name>A0A557RFD1_9GAMM</name>
<proteinExistence type="predicted"/>
<comment type="caution">
    <text evidence="1">The sequence shown here is derived from an EMBL/GenBank/DDBJ whole genome shotgun (WGS) entry which is preliminary data.</text>
</comment>
<reference evidence="1 2" key="1">
    <citation type="submission" date="2019-07" db="EMBL/GenBank/DDBJ databases">
        <title>Reclasification of Spiribacter aquaticus.</title>
        <authorList>
            <person name="Leon M.J."/>
            <person name="Sanchez-Porro C."/>
            <person name="Ventosa A."/>
        </authorList>
    </citation>
    <scope>NUCLEOTIDE SEQUENCE [LARGE SCALE GENOMIC DNA]</scope>
    <source>
        <strain evidence="1 2">SP30</strain>
    </source>
</reference>
<gene>
    <name evidence="1" type="ORF">FPL11_09465</name>
</gene>
<evidence type="ECO:0000313" key="2">
    <source>
        <dbReference type="Proteomes" id="UP000316688"/>
    </source>
</evidence>
<keyword evidence="2" id="KW-1185">Reference proteome</keyword>
<dbReference type="AlphaFoldDB" id="A0A557RFD1"/>
<protein>
    <submittedName>
        <fullName evidence="1">Uncharacterized protein</fullName>
    </submittedName>
</protein>